<dbReference type="Pfam" id="PF01551">
    <property type="entry name" value="Peptidase_M23"/>
    <property type="match status" value="1"/>
</dbReference>
<keyword evidence="3" id="KW-1185">Reference proteome</keyword>
<evidence type="ECO:0000313" key="3">
    <source>
        <dbReference type="Proteomes" id="UP000251213"/>
    </source>
</evidence>
<organism evidence="2 3">
    <name type="scientific">Thermoflavimicrobium daqui</name>
    <dbReference type="NCBI Taxonomy" id="2137476"/>
    <lineage>
        <taxon>Bacteria</taxon>
        <taxon>Bacillati</taxon>
        <taxon>Bacillota</taxon>
        <taxon>Bacilli</taxon>
        <taxon>Bacillales</taxon>
        <taxon>Thermoactinomycetaceae</taxon>
        <taxon>Thermoflavimicrobium</taxon>
    </lineage>
</organism>
<dbReference type="SUPFAM" id="SSF51261">
    <property type="entry name" value="Duplicated hybrid motif"/>
    <property type="match status" value="1"/>
</dbReference>
<proteinExistence type="predicted"/>
<comment type="caution">
    <text evidence="2">The sequence shown here is derived from an EMBL/GenBank/DDBJ whole genome shotgun (WGS) entry which is preliminary data.</text>
</comment>
<dbReference type="InterPro" id="IPR011055">
    <property type="entry name" value="Dup_hybrid_motif"/>
</dbReference>
<dbReference type="PANTHER" id="PTHR21666">
    <property type="entry name" value="PEPTIDASE-RELATED"/>
    <property type="match status" value="1"/>
</dbReference>
<dbReference type="Gene3D" id="2.70.70.10">
    <property type="entry name" value="Glucose Permease (Domain IIA)"/>
    <property type="match status" value="1"/>
</dbReference>
<name>A0A364K6Q6_9BACL</name>
<dbReference type="AlphaFoldDB" id="A0A364K6Q6"/>
<accession>A0A364K6Q6</accession>
<dbReference type="EMBL" id="QJKK01000003">
    <property type="protein sequence ID" value="RAL25973.1"/>
    <property type="molecule type" value="Genomic_DNA"/>
</dbReference>
<dbReference type="InterPro" id="IPR016047">
    <property type="entry name" value="M23ase_b-sheet_dom"/>
</dbReference>
<gene>
    <name evidence="2" type="ORF">DL897_07870</name>
</gene>
<evidence type="ECO:0000259" key="1">
    <source>
        <dbReference type="Pfam" id="PF01551"/>
    </source>
</evidence>
<dbReference type="InterPro" id="IPR050570">
    <property type="entry name" value="Cell_wall_metabolism_enzyme"/>
</dbReference>
<feature type="domain" description="M23ase beta-sheet core" evidence="1">
    <location>
        <begin position="203"/>
        <end position="321"/>
    </location>
</feature>
<protein>
    <recommendedName>
        <fullName evidence="1">M23ase beta-sheet core domain-containing protein</fullName>
    </recommendedName>
</protein>
<dbReference type="Proteomes" id="UP000251213">
    <property type="component" value="Unassembled WGS sequence"/>
</dbReference>
<evidence type="ECO:0000313" key="2">
    <source>
        <dbReference type="EMBL" id="RAL25973.1"/>
    </source>
</evidence>
<sequence>MNRKTMILMTSICLIMLIVIFFPPQVVWLHSSDHPAKTHPAKTTHLVKPKSLTKNGFTYIPISNLEKRWKFVMDMNYIDGKVTFVHNKKKVILLQEIPVMQINGHFVPIEAGMLKEKNEFWITNESIRQIEKELKDDKNSIHSPAIANQRIPLNKVVSYLSFLEKPIHGAHVSTKDTQLPGAPRTYRNGVHEGIDWYSYTTGVEITKNTPVLSMADGVIVRADHEYHEMSEEERDQLLKQAATLDRTPEYILDKLRGRSVWIQYDKGVLARYVHLDRISDKVKVGDKVKKGQLIGYVGNSGTSDGVLGNKEGLHLHLDIFIYGEWFWKYYTLDERRSILEKVFPKKLIPYKVDKAVTPRSKE</sequence>
<dbReference type="RefSeq" id="WP_113658587.1">
    <property type="nucleotide sequence ID" value="NZ_KZ845665.1"/>
</dbReference>
<dbReference type="PANTHER" id="PTHR21666:SF270">
    <property type="entry name" value="MUREIN HYDROLASE ACTIVATOR ENVC"/>
    <property type="match status" value="1"/>
</dbReference>
<dbReference type="OrthoDB" id="30934at2"/>
<reference evidence="2 3" key="1">
    <citation type="submission" date="2018-06" db="EMBL/GenBank/DDBJ databases">
        <title>Thermoflavimicrobium daqus sp. nov., a thermophilic microbe isolated from Moutai-flavour Daqu.</title>
        <authorList>
            <person name="Wang X."/>
            <person name="Zhou H."/>
        </authorList>
    </citation>
    <scope>NUCLEOTIDE SEQUENCE [LARGE SCALE GENOMIC DNA]</scope>
    <source>
        <strain evidence="2 3">FBKL4.011</strain>
    </source>
</reference>
<dbReference type="CDD" id="cd12797">
    <property type="entry name" value="M23_peptidase"/>
    <property type="match status" value="1"/>
</dbReference>
<dbReference type="GO" id="GO:0004222">
    <property type="term" value="F:metalloendopeptidase activity"/>
    <property type="evidence" value="ECO:0007669"/>
    <property type="project" value="TreeGrafter"/>
</dbReference>
<reference evidence="2 3" key="2">
    <citation type="submission" date="2018-06" db="EMBL/GenBank/DDBJ databases">
        <authorList>
            <person name="Zhirakovskaya E."/>
        </authorList>
    </citation>
    <scope>NUCLEOTIDE SEQUENCE [LARGE SCALE GENOMIC DNA]</scope>
    <source>
        <strain evidence="2 3">FBKL4.011</strain>
    </source>
</reference>